<dbReference type="Proteomes" id="UP000885847">
    <property type="component" value="Unassembled WGS sequence"/>
</dbReference>
<feature type="domain" description="DUF6249" evidence="2">
    <location>
        <begin position="10"/>
        <end position="113"/>
    </location>
</feature>
<keyword evidence="1" id="KW-0472">Membrane</keyword>
<dbReference type="EMBL" id="DQWE01000372">
    <property type="protein sequence ID" value="HDI83689.1"/>
    <property type="molecule type" value="Genomic_DNA"/>
</dbReference>
<feature type="transmembrane region" description="Helical" evidence="1">
    <location>
        <begin position="90"/>
        <end position="112"/>
    </location>
</feature>
<reference evidence="3" key="1">
    <citation type="journal article" date="2020" name="mSystems">
        <title>Genome- and Community-Level Interaction Insights into Carbon Utilization and Element Cycling Functions of Hydrothermarchaeota in Hydrothermal Sediment.</title>
        <authorList>
            <person name="Zhou Z."/>
            <person name="Liu Y."/>
            <person name="Xu W."/>
            <person name="Pan J."/>
            <person name="Luo Z.H."/>
            <person name="Li M."/>
        </authorList>
    </citation>
    <scope>NUCLEOTIDE SEQUENCE [LARGE SCALE GENOMIC DNA]</scope>
    <source>
        <strain evidence="3">HyVt-102</strain>
    </source>
</reference>
<protein>
    <recommendedName>
        <fullName evidence="2">DUF6249 domain-containing protein</fullName>
    </recommendedName>
</protein>
<evidence type="ECO:0000313" key="3">
    <source>
        <dbReference type="EMBL" id="HDI83689.1"/>
    </source>
</evidence>
<dbReference type="InterPro" id="IPR046216">
    <property type="entry name" value="DUF6249"/>
</dbReference>
<keyword evidence="1" id="KW-1133">Transmembrane helix</keyword>
<gene>
    <name evidence="3" type="ORF">ENF18_07870</name>
</gene>
<feature type="transmembrane region" description="Helical" evidence="1">
    <location>
        <begin position="6"/>
        <end position="26"/>
    </location>
</feature>
<proteinExistence type="predicted"/>
<organism evidence="3">
    <name type="scientific">candidate division WOR-3 bacterium</name>
    <dbReference type="NCBI Taxonomy" id="2052148"/>
    <lineage>
        <taxon>Bacteria</taxon>
        <taxon>Bacteria division WOR-3</taxon>
    </lineage>
</organism>
<keyword evidence="1" id="KW-0812">Transmembrane</keyword>
<evidence type="ECO:0000259" key="2">
    <source>
        <dbReference type="Pfam" id="PF19762"/>
    </source>
</evidence>
<feature type="transmembrane region" description="Helical" evidence="1">
    <location>
        <begin position="65"/>
        <end position="84"/>
    </location>
</feature>
<sequence>MGPEVIATLIPIVALLIPIFAFYYDFKKEYVRRQERIKAIEKGLEPPPEPVKPPLTPADYLRRGILAIGIGVGFGIAGGILSILNTITGYIFYSIGAVIFFAGLSLVVFYIIKGREQ</sequence>
<comment type="caution">
    <text evidence="3">The sequence shown here is derived from an EMBL/GenBank/DDBJ whole genome shotgun (WGS) entry which is preliminary data.</text>
</comment>
<dbReference type="AlphaFoldDB" id="A0A7C0VCN0"/>
<name>A0A7C0VCN0_UNCW3</name>
<evidence type="ECO:0000256" key="1">
    <source>
        <dbReference type="SAM" id="Phobius"/>
    </source>
</evidence>
<accession>A0A7C0VCN0</accession>
<dbReference type="Pfam" id="PF19762">
    <property type="entry name" value="DUF6249"/>
    <property type="match status" value="1"/>
</dbReference>